<keyword evidence="1" id="KW-0812">Transmembrane</keyword>
<proteinExistence type="predicted"/>
<dbReference type="PANTHER" id="PTHR37314:SF4">
    <property type="entry name" value="UPF0700 TRANSMEMBRANE PROTEIN YOAK"/>
    <property type="match status" value="1"/>
</dbReference>
<evidence type="ECO:0000313" key="2">
    <source>
        <dbReference type="EMBL" id="QGK68630.1"/>
    </source>
</evidence>
<feature type="transmembrane region" description="Helical" evidence="1">
    <location>
        <begin position="180"/>
        <end position="201"/>
    </location>
</feature>
<dbReference type="EMBL" id="CP045929">
    <property type="protein sequence ID" value="QGK68630.1"/>
    <property type="molecule type" value="Genomic_DNA"/>
</dbReference>
<evidence type="ECO:0000313" key="3">
    <source>
        <dbReference type="Proteomes" id="UP000371041"/>
    </source>
</evidence>
<sequence>MSQTDGAQDPRLKRFVVIAAAVLAAVAGFVNSVFLTSLFHPVSHVTGSLSQFSMDLHDGVHERGGNLAEMGTLVTILLAFFVGAIAAGTIVGPNRLVTGRRYGVALLAEAALLGAAPLAGIELGLIAAMVLAAAACGLQNGVFSNYRGMVMRTSHMTGTMTDLGVLIGGIRHQHSPLWKYLLLTATLATFVAGGVVGAHMATMVGIHALWVPALCCAVLGLSYTSFRHGQYVGSKSQVSDREPTHV</sequence>
<dbReference type="Proteomes" id="UP000371041">
    <property type="component" value="Chromosome"/>
</dbReference>
<dbReference type="PANTHER" id="PTHR37314">
    <property type="entry name" value="SLR0142 PROTEIN"/>
    <property type="match status" value="1"/>
</dbReference>
<reference evidence="3" key="1">
    <citation type="submission" date="2019-11" db="EMBL/GenBank/DDBJ databases">
        <title>The complete genome sequence of Saccharopolyspora sp. E2A.</title>
        <authorList>
            <person name="Zhang G."/>
        </authorList>
    </citation>
    <scope>NUCLEOTIDE SEQUENCE [LARGE SCALE GENOMIC DNA]</scope>
    <source>
        <strain evidence="3">E2A</strain>
    </source>
</reference>
<dbReference type="AlphaFoldDB" id="A0A5Q3Q477"/>
<protein>
    <submittedName>
        <fullName evidence="2">DUF1275 domain-containing protein</fullName>
    </submittedName>
</protein>
<evidence type="ECO:0000256" key="1">
    <source>
        <dbReference type="SAM" id="Phobius"/>
    </source>
</evidence>
<keyword evidence="1" id="KW-0472">Membrane</keyword>
<organism evidence="2 3">
    <name type="scientific">Allosaccharopolyspora coralli</name>
    <dbReference type="NCBI Taxonomy" id="2665642"/>
    <lineage>
        <taxon>Bacteria</taxon>
        <taxon>Bacillati</taxon>
        <taxon>Actinomycetota</taxon>
        <taxon>Actinomycetes</taxon>
        <taxon>Pseudonocardiales</taxon>
        <taxon>Pseudonocardiaceae</taxon>
        <taxon>Allosaccharopolyspora</taxon>
    </lineage>
</organism>
<dbReference type="InterPro" id="IPR010699">
    <property type="entry name" value="DUF1275"/>
</dbReference>
<feature type="transmembrane region" description="Helical" evidence="1">
    <location>
        <begin position="12"/>
        <end position="34"/>
    </location>
</feature>
<dbReference type="Pfam" id="PF06912">
    <property type="entry name" value="DUF1275"/>
    <property type="match status" value="1"/>
</dbReference>
<dbReference type="RefSeq" id="WP_154075239.1">
    <property type="nucleotide sequence ID" value="NZ_CP045929.1"/>
</dbReference>
<accession>A0A5Q3Q477</accession>
<keyword evidence="1" id="KW-1133">Transmembrane helix</keyword>
<name>A0A5Q3Q477_9PSEU</name>
<keyword evidence="3" id="KW-1185">Reference proteome</keyword>
<gene>
    <name evidence="2" type="ORF">GIY23_02830</name>
</gene>
<feature type="transmembrane region" description="Helical" evidence="1">
    <location>
        <begin position="207"/>
        <end position="226"/>
    </location>
</feature>
<feature type="transmembrane region" description="Helical" evidence="1">
    <location>
        <begin position="70"/>
        <end position="90"/>
    </location>
</feature>
<dbReference type="KEGG" id="sace:GIY23_02830"/>